<evidence type="ECO:0000313" key="2">
    <source>
        <dbReference type="Proteomes" id="UP000537131"/>
    </source>
</evidence>
<accession>A0A7Y0EL61</accession>
<organism evidence="1 2">
    <name type="scientific">Clostridium muellerianum</name>
    <dbReference type="NCBI Taxonomy" id="2716538"/>
    <lineage>
        <taxon>Bacteria</taxon>
        <taxon>Bacillati</taxon>
        <taxon>Bacillota</taxon>
        <taxon>Clostridia</taxon>
        <taxon>Eubacteriales</taxon>
        <taxon>Clostridiaceae</taxon>
        <taxon>Clostridium</taxon>
    </lineage>
</organism>
<gene>
    <name evidence="1" type="ORF">HBE96_23330</name>
</gene>
<name>A0A7Y0EL61_9CLOT</name>
<dbReference type="EMBL" id="JABBNI010000065">
    <property type="protein sequence ID" value="NMM65513.1"/>
    <property type="molecule type" value="Genomic_DNA"/>
</dbReference>
<keyword evidence="2" id="KW-1185">Reference proteome</keyword>
<evidence type="ECO:0000313" key="1">
    <source>
        <dbReference type="EMBL" id="NMM65513.1"/>
    </source>
</evidence>
<reference evidence="1 2" key="2">
    <citation type="submission" date="2020-06" db="EMBL/GenBank/DDBJ databases">
        <title>Complete Genome Sequence of Clostridium muelleri sp. nov. P21T, an Acid-Alcohol Producing Acetogen Isolated from Old Hay.</title>
        <authorList>
            <person name="Duncan K.E."/>
            <person name="Tanner R.S."/>
        </authorList>
    </citation>
    <scope>NUCLEOTIDE SEQUENCE [LARGE SCALE GENOMIC DNA]</scope>
    <source>
        <strain evidence="1 2">P21</strain>
    </source>
</reference>
<proteinExistence type="predicted"/>
<sequence>MSSSECKKMRKYWENMMSGRCYTKGEFDSRTKQLVLATRKGNYFSPDHCYFALVQQLPYGTCYVDCE</sequence>
<dbReference type="AlphaFoldDB" id="A0A7Y0EL61"/>
<reference evidence="1 2" key="1">
    <citation type="submission" date="2020-04" db="EMBL/GenBank/DDBJ databases">
        <authorList>
            <person name="Doyle D.A."/>
        </authorList>
    </citation>
    <scope>NUCLEOTIDE SEQUENCE [LARGE SCALE GENOMIC DNA]</scope>
    <source>
        <strain evidence="1 2">P21</strain>
    </source>
</reference>
<dbReference type="Proteomes" id="UP000537131">
    <property type="component" value="Unassembled WGS sequence"/>
</dbReference>
<comment type="caution">
    <text evidence="1">The sequence shown here is derived from an EMBL/GenBank/DDBJ whole genome shotgun (WGS) entry which is preliminary data.</text>
</comment>
<dbReference type="RefSeq" id="WP_169300091.1">
    <property type="nucleotide sequence ID" value="NZ_JABBNI010000065.1"/>
</dbReference>
<protein>
    <submittedName>
        <fullName evidence="1">Uncharacterized protein</fullName>
    </submittedName>
</protein>